<feature type="domain" description="HTH cro/C1-type" evidence="1">
    <location>
        <begin position="6"/>
        <end position="60"/>
    </location>
</feature>
<dbReference type="RefSeq" id="WP_271148602.1">
    <property type="nucleotide sequence ID" value="NZ_CP115859.1"/>
</dbReference>
<accession>A0ABY7QNH7</accession>
<keyword evidence="3" id="KW-1185">Reference proteome</keyword>
<sequence>MEILRVKEILNEKGWRNKDLADKIGTSENSVSAIVTGKKFPKPETLVKIADVLDIDIRELFNPSKSVDLQEIFTKDENGNLKSVGFIKK</sequence>
<evidence type="ECO:0000313" key="3">
    <source>
        <dbReference type="Proteomes" id="UP001210978"/>
    </source>
</evidence>
<dbReference type="EMBL" id="CP115859">
    <property type="protein sequence ID" value="WBV60266.1"/>
    <property type="molecule type" value="Genomic_DNA"/>
</dbReference>
<protein>
    <submittedName>
        <fullName evidence="2">Helix-turn-helix transcriptional regulator</fullName>
    </submittedName>
</protein>
<dbReference type="Gene3D" id="1.10.260.40">
    <property type="entry name" value="lambda repressor-like DNA-binding domains"/>
    <property type="match status" value="1"/>
</dbReference>
<gene>
    <name evidence="2" type="ORF">PFY12_14655</name>
</gene>
<dbReference type="SMART" id="SM00530">
    <property type="entry name" value="HTH_XRE"/>
    <property type="match status" value="1"/>
</dbReference>
<dbReference type="Pfam" id="PF01381">
    <property type="entry name" value="HTH_3"/>
    <property type="match status" value="1"/>
</dbReference>
<dbReference type="InterPro" id="IPR001387">
    <property type="entry name" value="Cro/C1-type_HTH"/>
</dbReference>
<dbReference type="PROSITE" id="PS50943">
    <property type="entry name" value="HTH_CROC1"/>
    <property type="match status" value="1"/>
</dbReference>
<dbReference type="SUPFAM" id="SSF47413">
    <property type="entry name" value="lambda repressor-like DNA-binding domains"/>
    <property type="match status" value="1"/>
</dbReference>
<evidence type="ECO:0000313" key="2">
    <source>
        <dbReference type="EMBL" id="WBV60266.1"/>
    </source>
</evidence>
<evidence type="ECO:0000259" key="1">
    <source>
        <dbReference type="PROSITE" id="PS50943"/>
    </source>
</evidence>
<organism evidence="2 3">
    <name type="scientific">Chryseobacterium camelliae</name>
    <dbReference type="NCBI Taxonomy" id="1265445"/>
    <lineage>
        <taxon>Bacteria</taxon>
        <taxon>Pseudomonadati</taxon>
        <taxon>Bacteroidota</taxon>
        <taxon>Flavobacteriia</taxon>
        <taxon>Flavobacteriales</taxon>
        <taxon>Weeksellaceae</taxon>
        <taxon>Chryseobacterium group</taxon>
        <taxon>Chryseobacterium</taxon>
    </lineage>
</organism>
<dbReference type="InterPro" id="IPR010982">
    <property type="entry name" value="Lambda_DNA-bd_dom_sf"/>
</dbReference>
<reference evidence="2 3" key="1">
    <citation type="submission" date="2023-01" db="EMBL/GenBank/DDBJ databases">
        <title>Complete genome of Chryseobacterium camelliae VAN22-5A.</title>
        <authorList>
            <person name="Zong G."/>
            <person name="Cao G."/>
        </authorList>
    </citation>
    <scope>NUCLEOTIDE SEQUENCE [LARGE SCALE GENOMIC DNA]</scope>
    <source>
        <strain evidence="2 3">VAN22-5A</strain>
    </source>
</reference>
<name>A0ABY7QNH7_9FLAO</name>
<dbReference type="Proteomes" id="UP001210978">
    <property type="component" value="Chromosome"/>
</dbReference>
<proteinExistence type="predicted"/>
<dbReference type="CDD" id="cd00093">
    <property type="entry name" value="HTH_XRE"/>
    <property type="match status" value="1"/>
</dbReference>